<evidence type="ECO:0000256" key="3">
    <source>
        <dbReference type="ARBA" id="ARBA00023015"/>
    </source>
</evidence>
<keyword evidence="5" id="KW-0804">Transcription</keyword>
<dbReference type="GO" id="GO:0045893">
    <property type="term" value="P:positive regulation of DNA-templated transcription"/>
    <property type="evidence" value="ECO:0007669"/>
    <property type="project" value="InterPro"/>
</dbReference>
<comment type="similarity">
    <text evidence="7">Belongs to the bZIP family. ABI5 subfamily.</text>
</comment>
<evidence type="ECO:0000256" key="6">
    <source>
        <dbReference type="ARBA" id="ARBA00023242"/>
    </source>
</evidence>
<dbReference type="AlphaFoldDB" id="A0A834X9R7"/>
<evidence type="ECO:0000259" key="10">
    <source>
        <dbReference type="PROSITE" id="PS50217"/>
    </source>
</evidence>
<dbReference type="PROSITE" id="PS50217">
    <property type="entry name" value="BZIP"/>
    <property type="match status" value="1"/>
</dbReference>
<keyword evidence="12" id="KW-1185">Reference proteome</keyword>
<dbReference type="GO" id="GO:0009738">
    <property type="term" value="P:abscisic acid-activated signaling pathway"/>
    <property type="evidence" value="ECO:0007669"/>
    <property type="project" value="UniProtKB-KW"/>
</dbReference>
<dbReference type="InterPro" id="IPR004827">
    <property type="entry name" value="bZIP"/>
</dbReference>
<evidence type="ECO:0000256" key="2">
    <source>
        <dbReference type="ARBA" id="ARBA00022682"/>
    </source>
</evidence>
<evidence type="ECO:0000256" key="9">
    <source>
        <dbReference type="SAM" id="MobiDB-lite"/>
    </source>
</evidence>
<accession>A0A834X9R7</accession>
<keyword evidence="6" id="KW-0539">Nucleus</keyword>
<evidence type="ECO:0000313" key="12">
    <source>
        <dbReference type="Proteomes" id="UP000634136"/>
    </source>
</evidence>
<dbReference type="Proteomes" id="UP000634136">
    <property type="component" value="Unassembled WGS sequence"/>
</dbReference>
<evidence type="ECO:0000256" key="7">
    <source>
        <dbReference type="ARBA" id="ARBA00061369"/>
    </source>
</evidence>
<protein>
    <submittedName>
        <fullName evidence="11">ABSCISIC ACID-INSENSITIVE 5-like protein 7</fullName>
    </submittedName>
</protein>
<evidence type="ECO:0000256" key="5">
    <source>
        <dbReference type="ARBA" id="ARBA00023163"/>
    </source>
</evidence>
<dbReference type="InterPro" id="IPR043452">
    <property type="entry name" value="BZIP46-like"/>
</dbReference>
<gene>
    <name evidence="11" type="ORF">G2W53_003133</name>
</gene>
<feature type="coiled-coil region" evidence="8">
    <location>
        <begin position="142"/>
        <end position="176"/>
    </location>
</feature>
<dbReference type="PROSITE" id="PS00036">
    <property type="entry name" value="BZIP_BASIC"/>
    <property type="match status" value="1"/>
</dbReference>
<reference evidence="11" key="1">
    <citation type="submission" date="2020-09" db="EMBL/GenBank/DDBJ databases">
        <title>Genome-Enabled Discovery of Anthraquinone Biosynthesis in Senna tora.</title>
        <authorList>
            <person name="Kang S.-H."/>
            <person name="Pandey R.P."/>
            <person name="Lee C.-M."/>
            <person name="Sim J.-S."/>
            <person name="Jeong J.-T."/>
            <person name="Choi B.-S."/>
            <person name="Jung M."/>
            <person name="Ginzburg D."/>
            <person name="Zhao K."/>
            <person name="Won S.Y."/>
            <person name="Oh T.-J."/>
            <person name="Yu Y."/>
            <person name="Kim N.-H."/>
            <person name="Lee O.R."/>
            <person name="Lee T.-H."/>
            <person name="Bashyal P."/>
            <person name="Kim T.-S."/>
            <person name="Lee W.-H."/>
            <person name="Kawkins C."/>
            <person name="Kim C.-K."/>
            <person name="Kim J.S."/>
            <person name="Ahn B.O."/>
            <person name="Rhee S.Y."/>
            <person name="Sohng J.K."/>
        </authorList>
    </citation>
    <scope>NUCLEOTIDE SEQUENCE</scope>
    <source>
        <tissue evidence="11">Leaf</tissue>
    </source>
</reference>
<comment type="subcellular location">
    <subcellularLocation>
        <location evidence="1">Nucleus</location>
    </subcellularLocation>
</comment>
<dbReference type="GO" id="GO:0005634">
    <property type="term" value="C:nucleus"/>
    <property type="evidence" value="ECO:0007669"/>
    <property type="project" value="UniProtKB-SubCell"/>
</dbReference>
<dbReference type="PANTHER" id="PTHR22952:SF463">
    <property type="entry name" value="ABSCISIC ACID-INSENSITIVE 5-LIKE PROTEIN 7"/>
    <property type="match status" value="1"/>
</dbReference>
<dbReference type="GO" id="GO:0003700">
    <property type="term" value="F:DNA-binding transcription factor activity"/>
    <property type="evidence" value="ECO:0007669"/>
    <property type="project" value="InterPro"/>
</dbReference>
<feature type="region of interest" description="Disordered" evidence="9">
    <location>
        <begin position="78"/>
        <end position="102"/>
    </location>
</feature>
<evidence type="ECO:0000313" key="11">
    <source>
        <dbReference type="EMBL" id="KAF7840835.1"/>
    </source>
</evidence>
<dbReference type="SMART" id="SM00338">
    <property type="entry name" value="BRLZ"/>
    <property type="match status" value="1"/>
</dbReference>
<organism evidence="11 12">
    <name type="scientific">Senna tora</name>
    <dbReference type="NCBI Taxonomy" id="362788"/>
    <lineage>
        <taxon>Eukaryota</taxon>
        <taxon>Viridiplantae</taxon>
        <taxon>Streptophyta</taxon>
        <taxon>Embryophyta</taxon>
        <taxon>Tracheophyta</taxon>
        <taxon>Spermatophyta</taxon>
        <taxon>Magnoliopsida</taxon>
        <taxon>eudicotyledons</taxon>
        <taxon>Gunneridae</taxon>
        <taxon>Pentapetalae</taxon>
        <taxon>rosids</taxon>
        <taxon>fabids</taxon>
        <taxon>Fabales</taxon>
        <taxon>Fabaceae</taxon>
        <taxon>Caesalpinioideae</taxon>
        <taxon>Cassia clade</taxon>
        <taxon>Senna</taxon>
    </lineage>
</organism>
<dbReference type="GO" id="GO:0003677">
    <property type="term" value="F:DNA binding"/>
    <property type="evidence" value="ECO:0007669"/>
    <property type="project" value="UniProtKB-KW"/>
</dbReference>
<evidence type="ECO:0000256" key="1">
    <source>
        <dbReference type="ARBA" id="ARBA00004123"/>
    </source>
</evidence>
<keyword evidence="2" id="KW-0938">Abscisic acid signaling pathway</keyword>
<dbReference type="FunFam" id="1.20.5.170:FF:000048">
    <property type="entry name" value="ABSCISIC ACID-INSENSITIVE 5-like protein 5"/>
    <property type="match status" value="1"/>
</dbReference>
<dbReference type="Gene3D" id="1.20.5.170">
    <property type="match status" value="1"/>
</dbReference>
<feature type="domain" description="BZIP" evidence="10">
    <location>
        <begin position="121"/>
        <end position="166"/>
    </location>
</feature>
<keyword evidence="8" id="KW-0175">Coiled coil</keyword>
<proteinExistence type="inferred from homology"/>
<name>A0A834X9R7_9FABA</name>
<keyword evidence="3" id="KW-0805">Transcription regulation</keyword>
<dbReference type="CDD" id="cd14707">
    <property type="entry name" value="bZIP_plant_BZIP46"/>
    <property type="match status" value="1"/>
</dbReference>
<dbReference type="InterPro" id="IPR046347">
    <property type="entry name" value="bZIP_sf"/>
</dbReference>
<dbReference type="PANTHER" id="PTHR22952">
    <property type="entry name" value="CAMP-RESPONSE ELEMENT BINDING PROTEIN-RELATED"/>
    <property type="match status" value="1"/>
</dbReference>
<evidence type="ECO:0000256" key="8">
    <source>
        <dbReference type="SAM" id="Coils"/>
    </source>
</evidence>
<dbReference type="Pfam" id="PF00170">
    <property type="entry name" value="bZIP_1"/>
    <property type="match status" value="1"/>
</dbReference>
<comment type="caution">
    <text evidence="11">The sequence shown here is derived from an EMBL/GenBank/DDBJ whole genome shotgun (WGS) entry which is preliminary data.</text>
</comment>
<feature type="compositionally biased region" description="Polar residues" evidence="9">
    <location>
        <begin position="82"/>
        <end position="102"/>
    </location>
</feature>
<dbReference type="EMBL" id="JAAIUW010000002">
    <property type="protein sequence ID" value="KAF7840835.1"/>
    <property type="molecule type" value="Genomic_DNA"/>
</dbReference>
<evidence type="ECO:0000256" key="4">
    <source>
        <dbReference type="ARBA" id="ARBA00023125"/>
    </source>
</evidence>
<dbReference type="OrthoDB" id="1927218at2759"/>
<sequence>MAIESFVGKHNPAVEIFPPFFFLLDGHHINDSTHLPLHHQPPLFPKPVNVAFAAAPPVHFVNNCQLGARGGGMMGVQGGGSPASQMSPEVMTKSTGDTSSLSPVPYVINRGRKCSAIEKVVERRQRRMIKNRESAARSRARKQAYTLELESEVRKLKDLNEELQRKQAEFMEMQKNQAVETLGSAWGGKRHCLRRTLTGPW</sequence>
<dbReference type="SUPFAM" id="SSF57959">
    <property type="entry name" value="Leucine zipper domain"/>
    <property type="match status" value="1"/>
</dbReference>
<keyword evidence="4" id="KW-0238">DNA-binding</keyword>